<sequence>MCGVQAPEPWPVVPPRIAELIRRGAQEVADPGEEWWRELHEAALSGPGMRAVAADPVLAESTRRANVANLLAWVAHNIDKPGTRVPPSLSPDSIANARDLVRRGLDTDALDAFRKGQSAAWRRWMDVCFGLTDDPDELHQLLEISELSISTYLDDTVEAIREQMNAERDDLARGSHAERLATVTLLVEGAPITVRQAEARLGHRLTGPHTAAIVWGPPDVDSARLEEAAEGLLEAAGAERRLTLVANAATLWVWLPAAVSPREMPPIAVPDGVRIAVGRPGRDLAGFRSSHLEALTTQQVVDRADMRAGIASYDEVQLVGLLERDAKAADAFLEHTLGDLAEADPELREVALTYLRELGNVTRTAERLYTHRNTVIRRLRRIDDLLPRPLSENAVHVAAALELRSWRAR</sequence>
<dbReference type="Pfam" id="PF17853">
    <property type="entry name" value="GGDEF_2"/>
    <property type="match status" value="1"/>
</dbReference>
<dbReference type="Proteomes" id="UP001501218">
    <property type="component" value="Unassembled WGS sequence"/>
</dbReference>
<dbReference type="InterPro" id="IPR042070">
    <property type="entry name" value="PucR_C-HTH_sf"/>
</dbReference>
<evidence type="ECO:0000313" key="5">
    <source>
        <dbReference type="Proteomes" id="UP001501218"/>
    </source>
</evidence>
<evidence type="ECO:0000259" key="2">
    <source>
        <dbReference type="Pfam" id="PF13556"/>
    </source>
</evidence>
<dbReference type="InterPro" id="IPR051448">
    <property type="entry name" value="CdaR-like_regulators"/>
</dbReference>
<dbReference type="Gene3D" id="1.10.10.2840">
    <property type="entry name" value="PucR C-terminal helix-turn-helix domain"/>
    <property type="match status" value="1"/>
</dbReference>
<comment type="similarity">
    <text evidence="1">Belongs to the CdaR family.</text>
</comment>
<name>A0ABN3G834_9PSEU</name>
<dbReference type="EMBL" id="BAAARA010000007">
    <property type="protein sequence ID" value="GAA2346078.1"/>
    <property type="molecule type" value="Genomic_DNA"/>
</dbReference>
<dbReference type="InterPro" id="IPR041522">
    <property type="entry name" value="CdaR_GGDEF"/>
</dbReference>
<feature type="domain" description="PucR C-terminal helix-turn-helix" evidence="2">
    <location>
        <begin position="347"/>
        <end position="403"/>
    </location>
</feature>
<gene>
    <name evidence="4" type="ORF">GCM10009854_23720</name>
</gene>
<evidence type="ECO:0000259" key="3">
    <source>
        <dbReference type="Pfam" id="PF17853"/>
    </source>
</evidence>
<proteinExistence type="inferred from homology"/>
<dbReference type="PANTHER" id="PTHR33744:SF1">
    <property type="entry name" value="DNA-BINDING TRANSCRIPTIONAL ACTIVATOR ADER"/>
    <property type="match status" value="1"/>
</dbReference>
<organism evidence="4 5">
    <name type="scientific">Saccharopolyspora halophila</name>
    <dbReference type="NCBI Taxonomy" id="405551"/>
    <lineage>
        <taxon>Bacteria</taxon>
        <taxon>Bacillati</taxon>
        <taxon>Actinomycetota</taxon>
        <taxon>Actinomycetes</taxon>
        <taxon>Pseudonocardiales</taxon>
        <taxon>Pseudonocardiaceae</taxon>
        <taxon>Saccharopolyspora</taxon>
    </lineage>
</organism>
<comment type="caution">
    <text evidence="4">The sequence shown here is derived from an EMBL/GenBank/DDBJ whole genome shotgun (WGS) entry which is preliminary data.</text>
</comment>
<feature type="domain" description="CdaR GGDEF-like" evidence="3">
    <location>
        <begin position="193"/>
        <end position="300"/>
    </location>
</feature>
<dbReference type="InterPro" id="IPR025736">
    <property type="entry name" value="PucR_C-HTH_dom"/>
</dbReference>
<keyword evidence="5" id="KW-1185">Reference proteome</keyword>
<evidence type="ECO:0000256" key="1">
    <source>
        <dbReference type="ARBA" id="ARBA00006754"/>
    </source>
</evidence>
<dbReference type="PANTHER" id="PTHR33744">
    <property type="entry name" value="CARBOHYDRATE DIACID REGULATOR"/>
    <property type="match status" value="1"/>
</dbReference>
<protein>
    <submittedName>
        <fullName evidence="4">PucR family transcriptional regulator</fullName>
    </submittedName>
</protein>
<reference evidence="4 5" key="1">
    <citation type="journal article" date="2019" name="Int. J. Syst. Evol. Microbiol.">
        <title>The Global Catalogue of Microorganisms (GCM) 10K type strain sequencing project: providing services to taxonomists for standard genome sequencing and annotation.</title>
        <authorList>
            <consortium name="The Broad Institute Genomics Platform"/>
            <consortium name="The Broad Institute Genome Sequencing Center for Infectious Disease"/>
            <person name="Wu L."/>
            <person name="Ma J."/>
        </authorList>
    </citation>
    <scope>NUCLEOTIDE SEQUENCE [LARGE SCALE GENOMIC DNA]</scope>
    <source>
        <strain evidence="4 5">JCM 16221</strain>
    </source>
</reference>
<evidence type="ECO:0000313" key="4">
    <source>
        <dbReference type="EMBL" id="GAA2346078.1"/>
    </source>
</evidence>
<dbReference type="Pfam" id="PF13556">
    <property type="entry name" value="HTH_30"/>
    <property type="match status" value="1"/>
</dbReference>
<accession>A0ABN3G834</accession>